<dbReference type="Proteomes" id="UP000541610">
    <property type="component" value="Unassembled WGS sequence"/>
</dbReference>
<evidence type="ECO:0000313" key="3">
    <source>
        <dbReference type="Proteomes" id="UP000541610"/>
    </source>
</evidence>
<sequence>MSEEGRRRDIPGDLAGLSEAELAAIQELLERTAKEASDRQAWQGHGDGSTPAKRSSMSRRRHTVPDCSEALPLAEDRTPKIADRIFANAMISLSSHHRALWRQAEKELKDTPDGRATKLAKRRYSMPAVTCSERSKEVIPLIPSGIVSSLGLDDLDSGDTKRGGILRRRSSMVSTSGSIEHQSSQRASVTFDNQLLSNLDSAGFDGDTGGVKRRRGRRHVNPAAADEESSFMNGKQFKAWLDNLFSSAERSREDEMRLMEQRDPILSQYDPETMPLDDGKSNSHLHRHHQHHRSGAFFESADDTANADYDDAELGWD</sequence>
<feature type="compositionally biased region" description="Basic residues" evidence="1">
    <location>
        <begin position="211"/>
        <end position="220"/>
    </location>
</feature>
<proteinExistence type="predicted"/>
<feature type="compositionally biased region" description="Basic and acidic residues" evidence="1">
    <location>
        <begin position="252"/>
        <end position="263"/>
    </location>
</feature>
<evidence type="ECO:0000256" key="1">
    <source>
        <dbReference type="SAM" id="MobiDB-lite"/>
    </source>
</evidence>
<accession>A0A7J6NTQ2</accession>
<comment type="caution">
    <text evidence="2">The sequence shown here is derived from an EMBL/GenBank/DDBJ whole genome shotgun (WGS) entry which is preliminary data.</text>
</comment>
<feature type="region of interest" description="Disordered" evidence="1">
    <location>
        <begin position="33"/>
        <end position="68"/>
    </location>
</feature>
<feature type="region of interest" description="Disordered" evidence="1">
    <location>
        <begin position="202"/>
        <end position="230"/>
    </location>
</feature>
<name>A0A7J6NTQ2_PEROL</name>
<gene>
    <name evidence="2" type="ORF">FOZ60_004201</name>
</gene>
<dbReference type="OrthoDB" id="435305at2759"/>
<evidence type="ECO:0000313" key="2">
    <source>
        <dbReference type="EMBL" id="KAF4687233.1"/>
    </source>
</evidence>
<organism evidence="2 3">
    <name type="scientific">Perkinsus olseni</name>
    <name type="common">Perkinsus atlanticus</name>
    <dbReference type="NCBI Taxonomy" id="32597"/>
    <lineage>
        <taxon>Eukaryota</taxon>
        <taxon>Sar</taxon>
        <taxon>Alveolata</taxon>
        <taxon>Perkinsozoa</taxon>
        <taxon>Perkinsea</taxon>
        <taxon>Perkinsida</taxon>
        <taxon>Perkinsidae</taxon>
        <taxon>Perkinsus</taxon>
    </lineage>
</organism>
<dbReference type="EMBL" id="JABANP010000193">
    <property type="protein sequence ID" value="KAF4687233.1"/>
    <property type="molecule type" value="Genomic_DNA"/>
</dbReference>
<reference evidence="2 3" key="1">
    <citation type="submission" date="2020-04" db="EMBL/GenBank/DDBJ databases">
        <title>Perkinsus olseni comparative genomics.</title>
        <authorList>
            <person name="Bogema D.R."/>
        </authorList>
    </citation>
    <scope>NUCLEOTIDE SEQUENCE [LARGE SCALE GENOMIC DNA]</scope>
    <source>
        <strain evidence="2">00978-12</strain>
    </source>
</reference>
<feature type="compositionally biased region" description="Basic residues" evidence="1">
    <location>
        <begin position="283"/>
        <end position="294"/>
    </location>
</feature>
<protein>
    <submittedName>
        <fullName evidence="2">Uncharacterized protein</fullName>
    </submittedName>
</protein>
<dbReference type="AlphaFoldDB" id="A0A7J6NTQ2"/>
<feature type="region of interest" description="Disordered" evidence="1">
    <location>
        <begin position="252"/>
        <end position="303"/>
    </location>
</feature>